<dbReference type="GO" id="GO:0015344">
    <property type="term" value="F:siderophore uptake transmembrane transporter activity"/>
    <property type="evidence" value="ECO:0007669"/>
    <property type="project" value="TreeGrafter"/>
</dbReference>
<dbReference type="InterPro" id="IPR000531">
    <property type="entry name" value="Beta-barrel_TonB"/>
</dbReference>
<evidence type="ECO:0000256" key="13">
    <source>
        <dbReference type="ARBA" id="ARBA00023237"/>
    </source>
</evidence>
<keyword evidence="8" id="KW-0408">Iron</keyword>
<evidence type="ECO:0000256" key="12">
    <source>
        <dbReference type="ARBA" id="ARBA00023170"/>
    </source>
</evidence>
<feature type="short sequence motif" description="TonB C-terminal box" evidence="15">
    <location>
        <begin position="729"/>
        <end position="746"/>
    </location>
</feature>
<dbReference type="InterPro" id="IPR039426">
    <property type="entry name" value="TonB-dep_rcpt-like"/>
</dbReference>
<name>A0A2A2GIJ3_9RHOB</name>
<dbReference type="InterPro" id="IPR012910">
    <property type="entry name" value="Plug_dom"/>
</dbReference>
<dbReference type="EMBL" id="NSJZ01000006">
    <property type="protein sequence ID" value="PAU97331.1"/>
    <property type="molecule type" value="Genomic_DNA"/>
</dbReference>
<dbReference type="Pfam" id="PF07715">
    <property type="entry name" value="Plug"/>
    <property type="match status" value="1"/>
</dbReference>
<proteinExistence type="inferred from homology"/>
<dbReference type="NCBIfam" id="TIGR01783">
    <property type="entry name" value="TonB-siderophor"/>
    <property type="match status" value="1"/>
</dbReference>
<dbReference type="CDD" id="cd01347">
    <property type="entry name" value="ligand_gated_channel"/>
    <property type="match status" value="1"/>
</dbReference>
<keyword evidence="6 14" id="KW-0812">Transmembrane</keyword>
<sequence>MRTLAMRLASGTALGLAAAAMAVPLSAQETDSVVLETVVLTAEEQAKQALGVSQITEEDLERQPVVNDVAEIIRKQPGVNLTGATATGQRGNQRQIDIRGMGPENTLILIDGKPVLSRNSVKMSRGGERDTRGDSNWVPAELIESIEVIRGPAAARYGSGASGGVVNIITRRPDSFTGQVTTHYNLPESSDEGDTARANFMLAGPAGERMSFRLFGSYNKTDPDSTDINAVEVIDEDTGLPVVQELSGREGVVNKDGGALLTWQAAPGHEVDFEVNVSRQGNRFAGDTRNGAVQEDVGDVNLIGDETNRMYRRAYAITHRGEYAFGESRSFIQWENTHNTRLCAGLAGSSEDNITNCVDTDGDGTNDATEYQTIKLDTVTAKSEWIMPMDLGGKASKLTFGAEYRGEFMEDAASIRNALPPELGGDTGVPPDPSDRDPDIDQQTIGLYAEANIEWNDRLTLTPGLRLDHGDRFGSAVSPSLNATYAISDAWTMKLGVARAFKTPNLYQLNPNYVYSTNGNGCPFPYYRQGPCYILGNPDLEPERSLNKEIGIAYEGANGVAGSLTWFHNDYDNRIAAGLEQINGDVVPRLYRWENQGEAVISGIEGNFSTDLGERFALNANLTKMIKSEKKNGEPLSLIPDYTVNASLDWYAGDAVTVTLSATVYGEIDAATLNSSTGYELDETNDRPSYSVVNLGAVWDVTEQARVSAGITNLFDERVLRTDTNTGANTFNEPGRAFYLTLSQSF</sequence>
<keyword evidence="4 14" id="KW-1134">Transmembrane beta strand</keyword>
<evidence type="ECO:0000256" key="7">
    <source>
        <dbReference type="ARBA" id="ARBA00022729"/>
    </source>
</evidence>
<organism evidence="21 22">
    <name type="scientific">Paracoccus salipaludis</name>
    <dbReference type="NCBI Taxonomy" id="2032623"/>
    <lineage>
        <taxon>Bacteria</taxon>
        <taxon>Pseudomonadati</taxon>
        <taxon>Pseudomonadota</taxon>
        <taxon>Alphaproteobacteria</taxon>
        <taxon>Rhodobacterales</taxon>
        <taxon>Paracoccaceae</taxon>
        <taxon>Paracoccus</taxon>
    </lineage>
</organism>
<evidence type="ECO:0000256" key="17">
    <source>
        <dbReference type="SAM" id="MobiDB-lite"/>
    </source>
</evidence>
<evidence type="ECO:0000256" key="11">
    <source>
        <dbReference type="ARBA" id="ARBA00023136"/>
    </source>
</evidence>
<gene>
    <name evidence="21" type="ORF">CK240_09710</name>
</gene>
<evidence type="ECO:0000256" key="3">
    <source>
        <dbReference type="ARBA" id="ARBA00022448"/>
    </source>
</evidence>
<evidence type="ECO:0000256" key="4">
    <source>
        <dbReference type="ARBA" id="ARBA00022452"/>
    </source>
</evidence>
<dbReference type="GO" id="GO:0009279">
    <property type="term" value="C:cell outer membrane"/>
    <property type="evidence" value="ECO:0007669"/>
    <property type="project" value="UniProtKB-SubCell"/>
</dbReference>
<dbReference type="RefSeq" id="WP_095640134.1">
    <property type="nucleotide sequence ID" value="NZ_NSJZ01000006.1"/>
</dbReference>
<dbReference type="InterPro" id="IPR036942">
    <property type="entry name" value="Beta-barrel_TonB_sf"/>
</dbReference>
<comment type="subcellular location">
    <subcellularLocation>
        <location evidence="1 14">Cell outer membrane</location>
        <topology evidence="1 14">Multi-pass membrane protein</topology>
    </subcellularLocation>
</comment>
<dbReference type="PANTHER" id="PTHR30069">
    <property type="entry name" value="TONB-DEPENDENT OUTER MEMBRANE RECEPTOR"/>
    <property type="match status" value="1"/>
</dbReference>
<evidence type="ECO:0000256" key="9">
    <source>
        <dbReference type="ARBA" id="ARBA00023065"/>
    </source>
</evidence>
<evidence type="ECO:0000256" key="5">
    <source>
        <dbReference type="ARBA" id="ARBA00022496"/>
    </source>
</evidence>
<evidence type="ECO:0000256" key="18">
    <source>
        <dbReference type="SAM" id="SignalP"/>
    </source>
</evidence>
<evidence type="ECO:0000259" key="20">
    <source>
        <dbReference type="Pfam" id="PF07715"/>
    </source>
</evidence>
<keyword evidence="5" id="KW-0410">Iron transport</keyword>
<evidence type="ECO:0000256" key="2">
    <source>
        <dbReference type="ARBA" id="ARBA00009810"/>
    </source>
</evidence>
<dbReference type="InterPro" id="IPR010917">
    <property type="entry name" value="TonB_rcpt_CS"/>
</dbReference>
<evidence type="ECO:0000256" key="8">
    <source>
        <dbReference type="ARBA" id="ARBA00023004"/>
    </source>
</evidence>
<keyword evidence="13 14" id="KW-0998">Cell outer membrane</keyword>
<dbReference type="GO" id="GO:0038023">
    <property type="term" value="F:signaling receptor activity"/>
    <property type="evidence" value="ECO:0007669"/>
    <property type="project" value="InterPro"/>
</dbReference>
<keyword evidence="9" id="KW-0406">Ion transport</keyword>
<evidence type="ECO:0000259" key="19">
    <source>
        <dbReference type="Pfam" id="PF00593"/>
    </source>
</evidence>
<dbReference type="NCBIfam" id="NF010048">
    <property type="entry name" value="PRK13524.1"/>
    <property type="match status" value="1"/>
</dbReference>
<reference evidence="21 22" key="1">
    <citation type="submission" date="2017-09" db="EMBL/GenBank/DDBJ databases">
        <title>Paracoccus alkalisoli sp. nov., isolated from saline alkaline soil.</title>
        <authorList>
            <person name="Dong X."/>
            <person name="Zhang G."/>
        </authorList>
    </citation>
    <scope>NUCLEOTIDE SEQUENCE [LARGE SCALE GENOMIC DNA]</scope>
    <source>
        <strain evidence="21 22">WN007</strain>
    </source>
</reference>
<keyword evidence="7 18" id="KW-0732">Signal</keyword>
<evidence type="ECO:0000313" key="22">
    <source>
        <dbReference type="Proteomes" id="UP000218023"/>
    </source>
</evidence>
<dbReference type="GO" id="GO:0044718">
    <property type="term" value="P:siderophore transmembrane transport"/>
    <property type="evidence" value="ECO:0007669"/>
    <property type="project" value="TreeGrafter"/>
</dbReference>
<evidence type="ECO:0000313" key="21">
    <source>
        <dbReference type="EMBL" id="PAU97331.1"/>
    </source>
</evidence>
<protein>
    <submittedName>
        <fullName evidence="21">TonB-dependent siderophore receptor</fullName>
    </submittedName>
</protein>
<dbReference type="OrthoDB" id="9796221at2"/>
<accession>A0A2A2GIJ3</accession>
<keyword evidence="10 16" id="KW-0798">TonB box</keyword>
<dbReference type="Gene3D" id="2.170.130.10">
    <property type="entry name" value="TonB-dependent receptor, plug domain"/>
    <property type="match status" value="1"/>
</dbReference>
<keyword evidence="11 14" id="KW-0472">Membrane</keyword>
<dbReference type="PROSITE" id="PS52016">
    <property type="entry name" value="TONB_DEPENDENT_REC_3"/>
    <property type="match status" value="1"/>
</dbReference>
<dbReference type="Gene3D" id="2.40.170.20">
    <property type="entry name" value="TonB-dependent receptor, beta-barrel domain"/>
    <property type="match status" value="1"/>
</dbReference>
<keyword evidence="12 21" id="KW-0675">Receptor</keyword>
<dbReference type="PANTHER" id="PTHR30069:SF53">
    <property type="entry name" value="COLICIN I RECEPTOR-RELATED"/>
    <property type="match status" value="1"/>
</dbReference>
<dbReference type="SUPFAM" id="SSF56935">
    <property type="entry name" value="Porins"/>
    <property type="match status" value="1"/>
</dbReference>
<feature type="signal peptide" evidence="18">
    <location>
        <begin position="1"/>
        <end position="27"/>
    </location>
</feature>
<keyword evidence="3 14" id="KW-0813">Transport</keyword>
<keyword evidence="22" id="KW-1185">Reference proteome</keyword>
<dbReference type="Pfam" id="PF00593">
    <property type="entry name" value="TonB_dep_Rec_b-barrel"/>
    <property type="match status" value="1"/>
</dbReference>
<evidence type="ECO:0000256" key="10">
    <source>
        <dbReference type="ARBA" id="ARBA00023077"/>
    </source>
</evidence>
<evidence type="ECO:0000256" key="15">
    <source>
        <dbReference type="PROSITE-ProRule" id="PRU10144"/>
    </source>
</evidence>
<comment type="caution">
    <text evidence="21">The sequence shown here is derived from an EMBL/GenBank/DDBJ whole genome shotgun (WGS) entry which is preliminary data.</text>
</comment>
<dbReference type="InterPro" id="IPR058134">
    <property type="entry name" value="PirA/FepA/PfeA"/>
</dbReference>
<feature type="chain" id="PRO_5012381040" evidence="18">
    <location>
        <begin position="28"/>
        <end position="746"/>
    </location>
</feature>
<dbReference type="InterPro" id="IPR010105">
    <property type="entry name" value="TonB_sidphr_rcpt"/>
</dbReference>
<dbReference type="Proteomes" id="UP000218023">
    <property type="component" value="Unassembled WGS sequence"/>
</dbReference>
<evidence type="ECO:0000256" key="16">
    <source>
        <dbReference type="RuleBase" id="RU003357"/>
    </source>
</evidence>
<dbReference type="PROSITE" id="PS01156">
    <property type="entry name" value="TONB_DEPENDENT_REC_2"/>
    <property type="match status" value="1"/>
</dbReference>
<dbReference type="AlphaFoldDB" id="A0A2A2GIJ3"/>
<dbReference type="InterPro" id="IPR037066">
    <property type="entry name" value="Plug_dom_sf"/>
</dbReference>
<feature type="region of interest" description="Disordered" evidence="17">
    <location>
        <begin position="419"/>
        <end position="438"/>
    </location>
</feature>
<evidence type="ECO:0000256" key="14">
    <source>
        <dbReference type="PROSITE-ProRule" id="PRU01360"/>
    </source>
</evidence>
<comment type="similarity">
    <text evidence="2 14 16">Belongs to the TonB-dependent receptor family.</text>
</comment>
<feature type="domain" description="TonB-dependent receptor plug" evidence="20">
    <location>
        <begin position="49"/>
        <end position="165"/>
    </location>
</feature>
<dbReference type="NCBIfam" id="NF010051">
    <property type="entry name" value="PRK13528.1"/>
    <property type="match status" value="1"/>
</dbReference>
<evidence type="ECO:0000256" key="1">
    <source>
        <dbReference type="ARBA" id="ARBA00004571"/>
    </source>
</evidence>
<feature type="domain" description="TonB-dependent receptor-like beta-barrel" evidence="19">
    <location>
        <begin position="278"/>
        <end position="714"/>
    </location>
</feature>
<evidence type="ECO:0000256" key="6">
    <source>
        <dbReference type="ARBA" id="ARBA00022692"/>
    </source>
</evidence>